<evidence type="ECO:0000259" key="1">
    <source>
        <dbReference type="Pfam" id="PF01965"/>
    </source>
</evidence>
<evidence type="ECO:0000313" key="3">
    <source>
        <dbReference type="Proteomes" id="UP001056429"/>
    </source>
</evidence>
<dbReference type="CDD" id="cd03135">
    <property type="entry name" value="GATase1_DJ-1"/>
    <property type="match status" value="1"/>
</dbReference>
<dbReference type="InterPro" id="IPR050325">
    <property type="entry name" value="Prot/Nucl_acid_deglycase"/>
</dbReference>
<protein>
    <submittedName>
        <fullName evidence="2">DJ-1/PfpI family protein</fullName>
    </submittedName>
</protein>
<dbReference type="InterPro" id="IPR029062">
    <property type="entry name" value="Class_I_gatase-like"/>
</dbReference>
<dbReference type="RefSeq" id="WP_250861112.1">
    <property type="nucleotide sequence ID" value="NZ_JAGSOJ010000004.1"/>
</dbReference>
<gene>
    <name evidence="2" type="ORF">KDK92_19740</name>
</gene>
<reference evidence="2" key="1">
    <citation type="journal article" date="2021" name="mSystems">
        <title>Bacteria and Archaea Synergistically Convert Glycine Betaine to Biogenic Methane in the Formosa Cold Seep of the South China Sea.</title>
        <authorList>
            <person name="Li L."/>
            <person name="Zhang W."/>
            <person name="Zhang S."/>
            <person name="Song L."/>
            <person name="Sun Q."/>
            <person name="Zhang H."/>
            <person name="Xiang H."/>
            <person name="Dong X."/>
        </authorList>
    </citation>
    <scope>NUCLEOTIDE SEQUENCE</scope>
    <source>
        <strain evidence="2">ZWT</strain>
    </source>
</reference>
<dbReference type="Gene3D" id="3.40.50.880">
    <property type="match status" value="1"/>
</dbReference>
<feature type="domain" description="DJ-1/PfpI" evidence="1">
    <location>
        <begin position="3"/>
        <end position="162"/>
    </location>
</feature>
<dbReference type="EMBL" id="JAGSOJ010000004">
    <property type="protein sequence ID" value="MCM1991980.1"/>
    <property type="molecule type" value="Genomic_DNA"/>
</dbReference>
<dbReference type="InterPro" id="IPR006287">
    <property type="entry name" value="DJ-1"/>
</dbReference>
<name>A0A9J6P6T7_9CLOT</name>
<comment type="caution">
    <text evidence="2">The sequence shown here is derived from an EMBL/GenBank/DDBJ whole genome shotgun (WGS) entry which is preliminary data.</text>
</comment>
<dbReference type="NCBIfam" id="TIGR01383">
    <property type="entry name" value="not_thiJ"/>
    <property type="match status" value="1"/>
</dbReference>
<reference evidence="2" key="2">
    <citation type="submission" date="2021-04" db="EMBL/GenBank/DDBJ databases">
        <authorList>
            <person name="Dong X."/>
        </authorList>
    </citation>
    <scope>NUCLEOTIDE SEQUENCE</scope>
    <source>
        <strain evidence="2">ZWT</strain>
    </source>
</reference>
<sequence>MNKVLIIIDSGFELIETLSVVDVLRALHIETHLCSMNDKLVKSFRDVKINCDIVFSDVNSEDYSCIVFPGGPAADELMKNKHLLSFTKSFFEKGKLVAAICGGPQILSYADVVAEKRATSHPKVKNNICCKEYVDEPVVIDDNVITSQSPVTALGFAFAIAESLIGKDACKEVKDNFLFE</sequence>
<dbReference type="GO" id="GO:0005737">
    <property type="term" value="C:cytoplasm"/>
    <property type="evidence" value="ECO:0007669"/>
    <property type="project" value="TreeGrafter"/>
</dbReference>
<organism evidence="2 3">
    <name type="scientific">Oceanirhabdus seepicola</name>
    <dbReference type="NCBI Taxonomy" id="2828781"/>
    <lineage>
        <taxon>Bacteria</taxon>
        <taxon>Bacillati</taxon>
        <taxon>Bacillota</taxon>
        <taxon>Clostridia</taxon>
        <taxon>Eubacteriales</taxon>
        <taxon>Clostridiaceae</taxon>
        <taxon>Oceanirhabdus</taxon>
    </lineage>
</organism>
<accession>A0A9J6P6T7</accession>
<dbReference type="SUPFAM" id="SSF52317">
    <property type="entry name" value="Class I glutamine amidotransferase-like"/>
    <property type="match status" value="1"/>
</dbReference>
<proteinExistence type="predicted"/>
<dbReference type="InterPro" id="IPR002818">
    <property type="entry name" value="DJ-1/PfpI"/>
</dbReference>
<dbReference type="Proteomes" id="UP001056429">
    <property type="component" value="Unassembled WGS sequence"/>
</dbReference>
<dbReference type="Pfam" id="PF01965">
    <property type="entry name" value="DJ-1_PfpI"/>
    <property type="match status" value="1"/>
</dbReference>
<keyword evidence="3" id="KW-1185">Reference proteome</keyword>
<dbReference type="PANTHER" id="PTHR48094:SF12">
    <property type="entry name" value="PARKINSON DISEASE PROTEIN 7 HOMOLOG"/>
    <property type="match status" value="1"/>
</dbReference>
<dbReference type="PANTHER" id="PTHR48094">
    <property type="entry name" value="PROTEIN/NUCLEIC ACID DEGLYCASE DJ-1-RELATED"/>
    <property type="match status" value="1"/>
</dbReference>
<evidence type="ECO:0000313" key="2">
    <source>
        <dbReference type="EMBL" id="MCM1991980.1"/>
    </source>
</evidence>
<dbReference type="AlphaFoldDB" id="A0A9J6P6T7"/>